<reference evidence="2" key="1">
    <citation type="submission" date="2014-09" db="EMBL/GenBank/DDBJ databases">
        <authorList>
            <person name="Magalhaes I.L.F."/>
            <person name="Oliveira U."/>
            <person name="Santos F.R."/>
            <person name="Vidigal T.H.D.A."/>
            <person name="Brescovit A.D."/>
            <person name="Santos A.J."/>
        </authorList>
    </citation>
    <scope>NUCLEOTIDE SEQUENCE</scope>
    <source>
        <tissue evidence="2">Shoot tissue taken approximately 20 cm above the soil surface</tissue>
    </source>
</reference>
<proteinExistence type="predicted"/>
<dbReference type="AlphaFoldDB" id="A0A0A9ATL4"/>
<dbReference type="EMBL" id="GBRH01247458">
    <property type="protein sequence ID" value="JAD50437.1"/>
    <property type="molecule type" value="Transcribed_RNA"/>
</dbReference>
<evidence type="ECO:0000256" key="1">
    <source>
        <dbReference type="SAM" id="MobiDB-lite"/>
    </source>
</evidence>
<sequence>MTSASSSKLGRPKSMASRRTSPSPPATAMGSTTRPSRTAQAAHRRQSCSPPAPSRPAQRHGRSWAPRPLMRAAGPDLAAPLSPSHSTTVDACSDSDGSTVPKSVRPLSRPALLRTPHRLQFLC</sequence>
<organism evidence="2">
    <name type="scientific">Arundo donax</name>
    <name type="common">Giant reed</name>
    <name type="synonym">Donax arundinaceus</name>
    <dbReference type="NCBI Taxonomy" id="35708"/>
    <lineage>
        <taxon>Eukaryota</taxon>
        <taxon>Viridiplantae</taxon>
        <taxon>Streptophyta</taxon>
        <taxon>Embryophyta</taxon>
        <taxon>Tracheophyta</taxon>
        <taxon>Spermatophyta</taxon>
        <taxon>Magnoliopsida</taxon>
        <taxon>Liliopsida</taxon>
        <taxon>Poales</taxon>
        <taxon>Poaceae</taxon>
        <taxon>PACMAD clade</taxon>
        <taxon>Arundinoideae</taxon>
        <taxon>Arundineae</taxon>
        <taxon>Arundo</taxon>
    </lineage>
</organism>
<feature type="region of interest" description="Disordered" evidence="1">
    <location>
        <begin position="1"/>
        <end position="115"/>
    </location>
</feature>
<evidence type="ECO:0000313" key="2">
    <source>
        <dbReference type="EMBL" id="JAD50437.1"/>
    </source>
</evidence>
<accession>A0A0A9ATL4</accession>
<name>A0A0A9ATL4_ARUDO</name>
<feature type="compositionally biased region" description="Polar residues" evidence="1">
    <location>
        <begin position="29"/>
        <end position="39"/>
    </location>
</feature>
<protein>
    <submittedName>
        <fullName evidence="2">Uncharacterized protein</fullName>
    </submittedName>
</protein>
<reference evidence="2" key="2">
    <citation type="journal article" date="2015" name="Data Brief">
        <title>Shoot transcriptome of the giant reed, Arundo donax.</title>
        <authorList>
            <person name="Barrero R.A."/>
            <person name="Guerrero F.D."/>
            <person name="Moolhuijzen P."/>
            <person name="Goolsby J.A."/>
            <person name="Tidwell J."/>
            <person name="Bellgard S.E."/>
            <person name="Bellgard M.I."/>
        </authorList>
    </citation>
    <scope>NUCLEOTIDE SEQUENCE</scope>
    <source>
        <tissue evidence="2">Shoot tissue taken approximately 20 cm above the soil surface</tissue>
    </source>
</reference>
<feature type="compositionally biased region" description="Polar residues" evidence="1">
    <location>
        <begin position="83"/>
        <end position="101"/>
    </location>
</feature>